<protein>
    <recommendedName>
        <fullName evidence="5">Biotrophy-associated secreted protein 2</fullName>
    </recommendedName>
</protein>
<sequence length="248" mass="23644">MVRISIALTLFSAGLSIALPHSVKRQGVVAGYQAGSSNVGLGNGQQFITGQCISPQDCASGCCVQKEDGTGECKARLVTEQAGGSCDFASGAAGGAAGGTPQDVVVDDGAADTGAIEAGEGAGNNNGTVVDNGSGANNGTVVENGNGANNGTQVDNGNGANNGTEINNGNGGNGAGNGATGACGAVAEASGSQNVGLGNGSQFITGQCFSAADCASGCCADQGDGTGRCGAEFPTLEKGLTCDFSCAA</sequence>
<evidence type="ECO:0000313" key="3">
    <source>
        <dbReference type="EMBL" id="SPN99105.1"/>
    </source>
</evidence>
<feature type="signal peptide" evidence="2">
    <location>
        <begin position="1"/>
        <end position="18"/>
    </location>
</feature>
<name>A0AAE8SSU0_9PEZI</name>
<dbReference type="Proteomes" id="UP001187682">
    <property type="component" value="Unassembled WGS sequence"/>
</dbReference>
<evidence type="ECO:0008006" key="5">
    <source>
        <dbReference type="Google" id="ProtNLM"/>
    </source>
</evidence>
<comment type="caution">
    <text evidence="3">The sequence shown here is derived from an EMBL/GenBank/DDBJ whole genome shotgun (WGS) entry which is preliminary data.</text>
</comment>
<reference evidence="3" key="1">
    <citation type="submission" date="2018-03" db="EMBL/GenBank/DDBJ databases">
        <authorList>
            <person name="Guldener U."/>
        </authorList>
    </citation>
    <scope>NUCLEOTIDE SEQUENCE</scope>
</reference>
<keyword evidence="4" id="KW-1185">Reference proteome</keyword>
<feature type="compositionally biased region" description="Low complexity" evidence="1">
    <location>
        <begin position="115"/>
        <end position="128"/>
    </location>
</feature>
<organism evidence="3 4">
    <name type="scientific">Cephalotrichum gorgonifer</name>
    <dbReference type="NCBI Taxonomy" id="2041049"/>
    <lineage>
        <taxon>Eukaryota</taxon>
        <taxon>Fungi</taxon>
        <taxon>Dikarya</taxon>
        <taxon>Ascomycota</taxon>
        <taxon>Pezizomycotina</taxon>
        <taxon>Sordariomycetes</taxon>
        <taxon>Hypocreomycetidae</taxon>
        <taxon>Microascales</taxon>
        <taxon>Microascaceae</taxon>
        <taxon>Cephalotrichum</taxon>
    </lineage>
</organism>
<dbReference type="AlphaFoldDB" id="A0AAE8SSU0"/>
<feature type="region of interest" description="Disordered" evidence="1">
    <location>
        <begin position="115"/>
        <end position="168"/>
    </location>
</feature>
<feature type="compositionally biased region" description="Polar residues" evidence="1">
    <location>
        <begin position="129"/>
        <end position="155"/>
    </location>
</feature>
<keyword evidence="2" id="KW-0732">Signal</keyword>
<dbReference type="EMBL" id="ONZQ02000002">
    <property type="protein sequence ID" value="SPN99105.1"/>
    <property type="molecule type" value="Genomic_DNA"/>
</dbReference>
<evidence type="ECO:0000256" key="2">
    <source>
        <dbReference type="SAM" id="SignalP"/>
    </source>
</evidence>
<feature type="compositionally biased region" description="Low complexity" evidence="1">
    <location>
        <begin position="156"/>
        <end position="168"/>
    </location>
</feature>
<evidence type="ECO:0000313" key="4">
    <source>
        <dbReference type="Proteomes" id="UP001187682"/>
    </source>
</evidence>
<accession>A0AAE8SSU0</accession>
<gene>
    <name evidence="3" type="ORF">DNG_02140</name>
</gene>
<feature type="chain" id="PRO_5042100080" description="Biotrophy-associated secreted protein 2" evidence="2">
    <location>
        <begin position="19"/>
        <end position="248"/>
    </location>
</feature>
<proteinExistence type="predicted"/>
<evidence type="ECO:0000256" key="1">
    <source>
        <dbReference type="SAM" id="MobiDB-lite"/>
    </source>
</evidence>